<feature type="repeat" description="TPR" evidence="7">
    <location>
        <begin position="87"/>
        <end position="120"/>
    </location>
</feature>
<dbReference type="SMART" id="SM00727">
    <property type="entry name" value="STI1"/>
    <property type="match status" value="1"/>
</dbReference>
<evidence type="ECO:0000256" key="2">
    <source>
        <dbReference type="ARBA" id="ARBA00005964"/>
    </source>
</evidence>
<dbReference type="PANTHER" id="PTHR22904:SF523">
    <property type="entry name" value="STRESS-INDUCED-PHOSPHOPROTEIN 1"/>
    <property type="match status" value="1"/>
</dbReference>
<evidence type="ECO:0000256" key="1">
    <source>
        <dbReference type="ARBA" id="ARBA00004496"/>
    </source>
</evidence>
<dbReference type="PROSITE" id="PS50005">
    <property type="entry name" value="TPR"/>
    <property type="match status" value="2"/>
</dbReference>
<feature type="compositionally biased region" description="Basic and acidic residues" evidence="8">
    <location>
        <begin position="619"/>
        <end position="628"/>
    </location>
</feature>
<dbReference type="Proteomes" id="UP000749646">
    <property type="component" value="Unassembled WGS sequence"/>
</dbReference>
<dbReference type="EMBL" id="JAAAHW010004280">
    <property type="protein sequence ID" value="KAF9976185.1"/>
    <property type="molecule type" value="Genomic_DNA"/>
</dbReference>
<dbReference type="InterPro" id="IPR002018">
    <property type="entry name" value="CarbesteraseB"/>
</dbReference>
<reference evidence="10" key="1">
    <citation type="journal article" date="2020" name="Fungal Divers.">
        <title>Resolving the Mortierellaceae phylogeny through synthesis of multi-gene phylogenetics and phylogenomics.</title>
        <authorList>
            <person name="Vandepol N."/>
            <person name="Liber J."/>
            <person name="Desiro A."/>
            <person name="Na H."/>
            <person name="Kennedy M."/>
            <person name="Barry K."/>
            <person name="Grigoriev I.V."/>
            <person name="Miller A.N."/>
            <person name="O'Donnell K."/>
            <person name="Stajich J.E."/>
            <person name="Bonito G."/>
        </authorList>
    </citation>
    <scope>NUCLEOTIDE SEQUENCE</scope>
    <source>
        <strain evidence="10">MES-2147</strain>
    </source>
</reference>
<dbReference type="FunFam" id="1.10.260.100:FF:000002">
    <property type="entry name" value="Stress-induced-phosphoprotein 1 (Hsp70/Hsp90-organizing)"/>
    <property type="match status" value="1"/>
</dbReference>
<evidence type="ECO:0000256" key="5">
    <source>
        <dbReference type="ARBA" id="ARBA00022801"/>
    </source>
</evidence>
<evidence type="ECO:0000256" key="3">
    <source>
        <dbReference type="ARBA" id="ARBA00022490"/>
    </source>
</evidence>
<evidence type="ECO:0000256" key="4">
    <source>
        <dbReference type="ARBA" id="ARBA00022737"/>
    </source>
</evidence>
<evidence type="ECO:0000256" key="7">
    <source>
        <dbReference type="PROSITE-ProRule" id="PRU00339"/>
    </source>
</evidence>
<dbReference type="Pfam" id="PF00515">
    <property type="entry name" value="TPR_1"/>
    <property type="match status" value="1"/>
</dbReference>
<feature type="domain" description="STI1" evidence="9">
    <location>
        <begin position="287"/>
        <end position="326"/>
    </location>
</feature>
<dbReference type="InterPro" id="IPR041243">
    <property type="entry name" value="STI1/HOP_DP"/>
</dbReference>
<keyword evidence="5" id="KW-0378">Hydrolase</keyword>
<dbReference type="SMART" id="SM00028">
    <property type="entry name" value="TPR"/>
    <property type="match status" value="6"/>
</dbReference>
<dbReference type="GO" id="GO:0051879">
    <property type="term" value="F:Hsp90 protein binding"/>
    <property type="evidence" value="ECO:0007669"/>
    <property type="project" value="TreeGrafter"/>
</dbReference>
<evidence type="ECO:0000256" key="6">
    <source>
        <dbReference type="ARBA" id="ARBA00022803"/>
    </source>
</evidence>
<feature type="repeat" description="TPR" evidence="7">
    <location>
        <begin position="12"/>
        <end position="45"/>
    </location>
</feature>
<comment type="similarity">
    <text evidence="2">Belongs to the type-B carboxylesterase/lipase family.</text>
</comment>
<sequence length="801" mass="89883">MPTEEELNKKEATRIKDLGNASYKARKFDEALEHYSKAWELDSTNISILTNKSAVYFEMGNYDECIKTCEEAIEVGREHRADYKLIAKALGRIGTSYFKQNNFAEAIRYYNKSLAEHRTPDILAKLKEAEKVKDKADKEAYRDPALSAEARERGNVLFKQSDFVGAVKEYSEAIKRDENDPRAYSNRAACYTKLMAINEALKDCETCIKLDPTFVKGYIRKAAIQFLKKEYNECLETCQQAKELDVEKKNTVEIGQQINKVYTEMNRGFQRRDDESEAETVARAQQDPEVQRIMGDPAMRSILQQMQEDPKAAQEHMKNPQVEANIRKLAAAASLLNSSSLQDRKQCQPGLKWPFQAAVLCEACKLNNQLLQKILNIPYATVRRALASSSQSGPLVTSPRLPAYPQPTNDNPLANLTNDPTTATALSSIQYSEEHCLNMNIYTPFEHLNKTQTLIPVMVWIHGGGFLTGSNALPQYDVSINYRLNYLGFMSSQELVQDVHSNQRNGGGLLSSTITVGNWGLLDQRMALEWVRGHIHNFGGNASDVTVFGESAGATSIGYHLLIPEHHGLFQRAIMQSGTATTIAAGRAEIEGQRYFDHLCRHFQLDDHVQKTSSPAEEEGGRQEGHQRRPWIAEEKITRLRAIPATELVKAGDRGRVGMFTPTIDHVLIHADVRGTAHDPSRCDPGLKAVMLGDCRDEGQSFMPTIGARNMKRWDKFMARYCPPTDRDRKDFEAMYGIPKTVKEARRISSQVLTDAVFAYPNQVTSVALMKTNKPSRPPSSPAFGRHEPAHLGSVSWIGVA</sequence>
<dbReference type="Gene3D" id="1.25.40.10">
    <property type="entry name" value="Tetratricopeptide repeat domain"/>
    <property type="match status" value="2"/>
</dbReference>
<dbReference type="InterPro" id="IPR011990">
    <property type="entry name" value="TPR-like_helical_dom_sf"/>
</dbReference>
<dbReference type="InterPro" id="IPR006636">
    <property type="entry name" value="STI1_HS-bd"/>
</dbReference>
<comment type="caution">
    <text evidence="10">The sequence shown here is derived from an EMBL/GenBank/DDBJ whole genome shotgun (WGS) entry which is preliminary data.</text>
</comment>
<evidence type="ECO:0000313" key="10">
    <source>
        <dbReference type="EMBL" id="KAF9976185.1"/>
    </source>
</evidence>
<protein>
    <submittedName>
        <fullName evidence="10">Hsp90 cochaperone</fullName>
    </submittedName>
</protein>
<dbReference type="Gene3D" id="1.10.260.100">
    <property type="match status" value="1"/>
</dbReference>
<dbReference type="SUPFAM" id="SSF48452">
    <property type="entry name" value="TPR-like"/>
    <property type="match status" value="2"/>
</dbReference>
<gene>
    <name evidence="10" type="primary">STI1_1</name>
    <name evidence="10" type="ORF">BGZ65_007937</name>
</gene>
<dbReference type="Pfam" id="PF13424">
    <property type="entry name" value="TPR_12"/>
    <property type="match status" value="1"/>
</dbReference>
<dbReference type="GO" id="GO:0005737">
    <property type="term" value="C:cytoplasm"/>
    <property type="evidence" value="ECO:0007669"/>
    <property type="project" value="UniProtKB-SubCell"/>
</dbReference>
<dbReference type="AlphaFoldDB" id="A0A9P6JH80"/>
<dbReference type="Pfam" id="PF00135">
    <property type="entry name" value="COesterase"/>
    <property type="match status" value="1"/>
</dbReference>
<keyword evidence="3" id="KW-0963">Cytoplasm</keyword>
<dbReference type="Gene3D" id="3.40.50.1820">
    <property type="entry name" value="alpha/beta hydrolase"/>
    <property type="match status" value="1"/>
</dbReference>
<evidence type="ECO:0000259" key="9">
    <source>
        <dbReference type="SMART" id="SM00727"/>
    </source>
</evidence>
<dbReference type="InterPro" id="IPR019826">
    <property type="entry name" value="Carboxylesterase_B_AS"/>
</dbReference>
<dbReference type="InterPro" id="IPR019734">
    <property type="entry name" value="TPR_rpt"/>
</dbReference>
<name>A0A9P6JH80_9FUNG</name>
<keyword evidence="4" id="KW-0677">Repeat</keyword>
<evidence type="ECO:0000313" key="11">
    <source>
        <dbReference type="Proteomes" id="UP000749646"/>
    </source>
</evidence>
<evidence type="ECO:0000256" key="8">
    <source>
        <dbReference type="SAM" id="MobiDB-lite"/>
    </source>
</evidence>
<dbReference type="PANTHER" id="PTHR22904">
    <property type="entry name" value="TPR REPEAT CONTAINING PROTEIN"/>
    <property type="match status" value="1"/>
</dbReference>
<dbReference type="InterPro" id="IPR029058">
    <property type="entry name" value="AB_hydrolase_fold"/>
</dbReference>
<dbReference type="FunFam" id="1.25.40.10:FF:000027">
    <property type="entry name" value="stress-induced-phosphoprotein 1 isoform X1"/>
    <property type="match status" value="1"/>
</dbReference>
<dbReference type="OrthoDB" id="2423701at2759"/>
<accession>A0A9P6JH80</accession>
<feature type="non-terminal residue" evidence="10">
    <location>
        <position position="1"/>
    </location>
</feature>
<organism evidence="10 11">
    <name type="scientific">Modicella reniformis</name>
    <dbReference type="NCBI Taxonomy" id="1440133"/>
    <lineage>
        <taxon>Eukaryota</taxon>
        <taxon>Fungi</taxon>
        <taxon>Fungi incertae sedis</taxon>
        <taxon>Mucoromycota</taxon>
        <taxon>Mortierellomycotina</taxon>
        <taxon>Mortierellomycetes</taxon>
        <taxon>Mortierellales</taxon>
        <taxon>Mortierellaceae</taxon>
        <taxon>Modicella</taxon>
    </lineage>
</organism>
<dbReference type="SUPFAM" id="SSF53474">
    <property type="entry name" value="alpha/beta-Hydrolases"/>
    <property type="match status" value="1"/>
</dbReference>
<keyword evidence="11" id="KW-1185">Reference proteome</keyword>
<dbReference type="FunFam" id="1.25.40.10:FF:000010">
    <property type="entry name" value="Stress-induced phosphoprotein 1"/>
    <property type="match status" value="1"/>
</dbReference>
<feature type="region of interest" description="Disordered" evidence="8">
    <location>
        <begin position="608"/>
        <end position="628"/>
    </location>
</feature>
<dbReference type="Pfam" id="PF17830">
    <property type="entry name" value="STI1-HOP_DP"/>
    <property type="match status" value="1"/>
</dbReference>
<proteinExistence type="inferred from homology"/>
<dbReference type="GO" id="GO:0016787">
    <property type="term" value="F:hydrolase activity"/>
    <property type="evidence" value="ECO:0007669"/>
    <property type="project" value="UniProtKB-KW"/>
</dbReference>
<keyword evidence="6 7" id="KW-0802">TPR repeat</keyword>
<dbReference type="PROSITE" id="PS00122">
    <property type="entry name" value="CARBOXYLESTERASE_B_1"/>
    <property type="match status" value="1"/>
</dbReference>
<comment type="subcellular location">
    <subcellularLocation>
        <location evidence="1">Cytoplasm</location>
    </subcellularLocation>
</comment>